<dbReference type="PANTHER" id="PTHR30181">
    <property type="entry name" value="MANNITOL PERMEASE IIC COMPONENT"/>
    <property type="match status" value="1"/>
</dbReference>
<dbReference type="AlphaFoldDB" id="A0A3G2R1K3"/>
<sequence length="156" mass="17213">MALNWFKRQSKKKEILTRDGILVKMHAKDKYEAIEMVGKILVKQGKVQASYIDAMKARENMLTTYIGNGIAIPHGVGEAKDKIIESGIAVAQFPEGVEFGENQKAYLVIGIAGKGDEHLNILANIASACEDEKKVKKLINSTSADEIYEMLTEEVS</sequence>
<gene>
    <name evidence="13" type="ORF">D2962_00670</name>
</gene>
<evidence type="ECO:0000256" key="5">
    <source>
        <dbReference type="ARBA" id="ARBA00022597"/>
    </source>
</evidence>
<evidence type="ECO:0000256" key="4">
    <source>
        <dbReference type="ARBA" id="ARBA00022553"/>
    </source>
</evidence>
<organism evidence="13 14">
    <name type="scientific">Biomaibacter acetigenes</name>
    <dbReference type="NCBI Taxonomy" id="2316383"/>
    <lineage>
        <taxon>Bacteria</taxon>
        <taxon>Bacillati</taxon>
        <taxon>Bacillota</taxon>
        <taxon>Clostridia</taxon>
        <taxon>Thermosediminibacterales</taxon>
        <taxon>Tepidanaerobacteraceae</taxon>
        <taxon>Biomaibacter</taxon>
    </lineage>
</organism>
<evidence type="ECO:0000256" key="9">
    <source>
        <dbReference type="ARBA" id="ARBA00029908"/>
    </source>
</evidence>
<reference evidence="13 14" key="1">
    <citation type="submission" date="2018-10" db="EMBL/GenBank/DDBJ databases">
        <authorList>
            <person name="Zhang X."/>
        </authorList>
    </citation>
    <scope>NUCLEOTIDE SEQUENCE [LARGE SCALE GENOMIC DNA]</scope>
    <source>
        <strain evidence="13 14">SK-G1</strain>
    </source>
</reference>
<name>A0A3G2R1K3_9FIRM</name>
<keyword evidence="7" id="KW-0598">Phosphotransferase system</keyword>
<dbReference type="RefSeq" id="WP_122013803.1">
    <property type="nucleotide sequence ID" value="NZ_CP033169.1"/>
</dbReference>
<comment type="function">
    <text evidence="1">The phosphoenolpyruvate-dependent sugar phosphotransferase system (sugar PTS), a major carbohydrate active transport system, catalyzes the phosphorylation of incoming sugar substrates concomitantly with their translocation across the cell membrane. The enzyme II CmtAB PTS system is involved in D-mannitol transport.</text>
</comment>
<protein>
    <recommendedName>
        <fullName evidence="2">Mannitol-specific phosphotransferase enzyme IIA component</fullName>
    </recommendedName>
    <alternativeName>
        <fullName evidence="10">EIIA</fullName>
    </alternativeName>
    <alternativeName>
        <fullName evidence="11">EIII</fullName>
    </alternativeName>
    <alternativeName>
        <fullName evidence="9">PTS system mannitol-specific EIIA component</fullName>
    </alternativeName>
</protein>
<keyword evidence="3" id="KW-0813">Transport</keyword>
<dbReference type="GO" id="GO:0009401">
    <property type="term" value="P:phosphoenolpyruvate-dependent sugar phosphotransferase system"/>
    <property type="evidence" value="ECO:0007669"/>
    <property type="project" value="UniProtKB-KW"/>
</dbReference>
<dbReference type="GO" id="GO:0016301">
    <property type="term" value="F:kinase activity"/>
    <property type="evidence" value="ECO:0007669"/>
    <property type="project" value="UniProtKB-KW"/>
</dbReference>
<proteinExistence type="predicted"/>
<evidence type="ECO:0000256" key="6">
    <source>
        <dbReference type="ARBA" id="ARBA00022679"/>
    </source>
</evidence>
<evidence type="ECO:0000256" key="8">
    <source>
        <dbReference type="ARBA" id="ARBA00022777"/>
    </source>
</evidence>
<dbReference type="InterPro" id="IPR002178">
    <property type="entry name" value="PTS_EIIA_type-2_dom"/>
</dbReference>
<dbReference type="Proteomes" id="UP000280960">
    <property type="component" value="Chromosome"/>
</dbReference>
<dbReference type="PROSITE" id="PS51094">
    <property type="entry name" value="PTS_EIIA_TYPE_2"/>
    <property type="match status" value="1"/>
</dbReference>
<dbReference type="Gene3D" id="3.40.930.10">
    <property type="entry name" value="Mannitol-specific EII, Chain A"/>
    <property type="match status" value="1"/>
</dbReference>
<dbReference type="GO" id="GO:0090563">
    <property type="term" value="F:protein-phosphocysteine-sugar phosphotransferase activity"/>
    <property type="evidence" value="ECO:0007669"/>
    <property type="project" value="TreeGrafter"/>
</dbReference>
<evidence type="ECO:0000256" key="11">
    <source>
        <dbReference type="ARBA" id="ARBA00030962"/>
    </source>
</evidence>
<keyword evidence="6" id="KW-0808">Transferase</keyword>
<evidence type="ECO:0000313" key="13">
    <source>
        <dbReference type="EMBL" id="AYO29313.1"/>
    </source>
</evidence>
<dbReference type="PROSITE" id="PS00372">
    <property type="entry name" value="PTS_EIIA_TYPE_2_HIS"/>
    <property type="match status" value="1"/>
</dbReference>
<dbReference type="PANTHER" id="PTHR30181:SF2">
    <property type="entry name" value="PTS SYSTEM MANNITOL-SPECIFIC EIICBA COMPONENT"/>
    <property type="match status" value="1"/>
</dbReference>
<accession>A0A3G2R1K3</accession>
<keyword evidence="4" id="KW-0597">Phosphoprotein</keyword>
<evidence type="ECO:0000256" key="1">
    <source>
        <dbReference type="ARBA" id="ARBA00002434"/>
    </source>
</evidence>
<keyword evidence="8" id="KW-0418">Kinase</keyword>
<dbReference type="KEGG" id="bacg:D2962_00670"/>
<evidence type="ECO:0000256" key="10">
    <source>
        <dbReference type="ARBA" id="ARBA00030956"/>
    </source>
</evidence>
<evidence type="ECO:0000256" key="2">
    <source>
        <dbReference type="ARBA" id="ARBA00014783"/>
    </source>
</evidence>
<evidence type="ECO:0000256" key="7">
    <source>
        <dbReference type="ARBA" id="ARBA00022683"/>
    </source>
</evidence>
<dbReference type="InterPro" id="IPR016152">
    <property type="entry name" value="PTrfase/Anion_transptr"/>
</dbReference>
<dbReference type="SUPFAM" id="SSF55804">
    <property type="entry name" value="Phoshotransferase/anion transport protein"/>
    <property type="match status" value="1"/>
</dbReference>
<dbReference type="InterPro" id="IPR050893">
    <property type="entry name" value="Sugar_PTS"/>
</dbReference>
<dbReference type="GO" id="GO:0005886">
    <property type="term" value="C:plasma membrane"/>
    <property type="evidence" value="ECO:0007669"/>
    <property type="project" value="TreeGrafter"/>
</dbReference>
<keyword evidence="14" id="KW-1185">Reference proteome</keyword>
<evidence type="ECO:0000313" key="14">
    <source>
        <dbReference type="Proteomes" id="UP000280960"/>
    </source>
</evidence>
<evidence type="ECO:0000256" key="3">
    <source>
        <dbReference type="ARBA" id="ARBA00022448"/>
    </source>
</evidence>
<evidence type="ECO:0000259" key="12">
    <source>
        <dbReference type="PROSITE" id="PS51094"/>
    </source>
</evidence>
<dbReference type="EMBL" id="CP033169">
    <property type="protein sequence ID" value="AYO29313.1"/>
    <property type="molecule type" value="Genomic_DNA"/>
</dbReference>
<feature type="domain" description="PTS EIIA type-2" evidence="12">
    <location>
        <begin position="14"/>
        <end position="154"/>
    </location>
</feature>
<keyword evidence="5" id="KW-0762">Sugar transport</keyword>
<dbReference type="Pfam" id="PF00359">
    <property type="entry name" value="PTS_EIIA_2"/>
    <property type="match status" value="1"/>
</dbReference>
<dbReference type="CDD" id="cd00211">
    <property type="entry name" value="PTS_IIA_fru"/>
    <property type="match status" value="1"/>
</dbReference>